<protein>
    <submittedName>
        <fullName evidence="2">Uncharacterized protein</fullName>
    </submittedName>
</protein>
<dbReference type="GeneID" id="78276377"/>
<dbReference type="AlphaFoldDB" id="A0A1U7NK62"/>
<organism evidence="2 3">
    <name type="scientific">Dubosiella newyorkensis</name>
    <dbReference type="NCBI Taxonomy" id="1862672"/>
    <lineage>
        <taxon>Bacteria</taxon>
        <taxon>Bacillati</taxon>
        <taxon>Bacillota</taxon>
        <taxon>Erysipelotrichia</taxon>
        <taxon>Erysipelotrichales</taxon>
        <taxon>Erysipelotrichaceae</taxon>
        <taxon>Dubosiella</taxon>
    </lineage>
</organism>
<keyword evidence="1" id="KW-0472">Membrane</keyword>
<name>A0A1U7NK62_9FIRM</name>
<accession>A0A1U7NK62</accession>
<evidence type="ECO:0000313" key="2">
    <source>
        <dbReference type="EMBL" id="OLU44429.1"/>
    </source>
</evidence>
<keyword evidence="3" id="KW-1185">Reference proteome</keyword>
<feature type="transmembrane region" description="Helical" evidence="1">
    <location>
        <begin position="40"/>
        <end position="57"/>
    </location>
</feature>
<evidence type="ECO:0000256" key="1">
    <source>
        <dbReference type="SAM" id="Phobius"/>
    </source>
</evidence>
<gene>
    <name evidence="2" type="ORF">BO225_10550</name>
</gene>
<proteinExistence type="predicted"/>
<dbReference type="OrthoDB" id="3035315at2"/>
<evidence type="ECO:0000313" key="3">
    <source>
        <dbReference type="Proteomes" id="UP000186705"/>
    </source>
</evidence>
<feature type="transmembrane region" description="Helical" evidence="1">
    <location>
        <begin position="84"/>
        <end position="106"/>
    </location>
</feature>
<comment type="caution">
    <text evidence="2">The sequence shown here is derived from an EMBL/GenBank/DDBJ whole genome shotgun (WGS) entry which is preliminary data.</text>
</comment>
<keyword evidence="1" id="KW-0812">Transmembrane</keyword>
<sequence>MEYTYVVMIKPFIFAFILGVAKIAFYCLLGMIISVLIRNYAVVYGLSLMLVGVYVYGKWNAHLSLWLLPFQIGPSLSVSVGNGILSWASAMAIFIILDILLFFLILKCTLCQGQNN</sequence>
<dbReference type="Proteomes" id="UP000186705">
    <property type="component" value="Unassembled WGS sequence"/>
</dbReference>
<dbReference type="RefSeq" id="WP_076342208.1">
    <property type="nucleotide sequence ID" value="NZ_MPKA01000111.1"/>
</dbReference>
<reference evidence="2 3" key="1">
    <citation type="submission" date="2016-11" db="EMBL/GenBank/DDBJ databases">
        <title>Description of two novel members of the family Erysipelotrichaceae: Ileibacterium lipovorans gen. nov., sp. nov. and Dubosiella newyorkensis, gen. nov., sp. nov.</title>
        <authorList>
            <person name="Cox L.M."/>
            <person name="Sohn J."/>
            <person name="Tyrrell K.L."/>
            <person name="Citron D.M."/>
            <person name="Lawson P.A."/>
            <person name="Patel N.B."/>
            <person name="Iizumi T."/>
            <person name="Perez-Perez G.I."/>
            <person name="Goldstein E.J."/>
            <person name="Blaser M.J."/>
        </authorList>
    </citation>
    <scope>NUCLEOTIDE SEQUENCE [LARGE SCALE GENOMIC DNA]</scope>
    <source>
        <strain evidence="2 3">NYU-BL-A4</strain>
    </source>
</reference>
<dbReference type="EMBL" id="MPKA01000111">
    <property type="protein sequence ID" value="OLU44429.1"/>
    <property type="molecule type" value="Genomic_DNA"/>
</dbReference>
<feature type="transmembrane region" description="Helical" evidence="1">
    <location>
        <begin position="12"/>
        <end position="33"/>
    </location>
</feature>
<keyword evidence="1" id="KW-1133">Transmembrane helix</keyword>